<protein>
    <submittedName>
        <fullName evidence="1">CLUMA_CG019704, isoform A</fullName>
    </submittedName>
</protein>
<evidence type="ECO:0000313" key="2">
    <source>
        <dbReference type="Proteomes" id="UP000183832"/>
    </source>
</evidence>
<reference evidence="1 2" key="1">
    <citation type="submission" date="2015-04" db="EMBL/GenBank/DDBJ databases">
        <authorList>
            <person name="Syromyatnikov M.Y."/>
            <person name="Popov V.N."/>
        </authorList>
    </citation>
    <scope>NUCLEOTIDE SEQUENCE [LARGE SCALE GENOMIC DNA]</scope>
</reference>
<evidence type="ECO:0000313" key="1">
    <source>
        <dbReference type="EMBL" id="CRL06489.1"/>
    </source>
</evidence>
<proteinExistence type="predicted"/>
<keyword evidence="2" id="KW-1185">Reference proteome</keyword>
<accession>A0A1J1J6I0</accession>
<name>A0A1J1J6I0_9DIPT</name>
<organism evidence="1 2">
    <name type="scientific">Clunio marinus</name>
    <dbReference type="NCBI Taxonomy" id="568069"/>
    <lineage>
        <taxon>Eukaryota</taxon>
        <taxon>Metazoa</taxon>
        <taxon>Ecdysozoa</taxon>
        <taxon>Arthropoda</taxon>
        <taxon>Hexapoda</taxon>
        <taxon>Insecta</taxon>
        <taxon>Pterygota</taxon>
        <taxon>Neoptera</taxon>
        <taxon>Endopterygota</taxon>
        <taxon>Diptera</taxon>
        <taxon>Nematocera</taxon>
        <taxon>Chironomoidea</taxon>
        <taxon>Chironomidae</taxon>
        <taxon>Clunio</taxon>
    </lineage>
</organism>
<dbReference type="AlphaFoldDB" id="A0A1J1J6I0"/>
<gene>
    <name evidence="1" type="ORF">CLUMA_CG019704</name>
</gene>
<sequence length="93" mass="10946">MKDIKVYLCSCFRPVERCVCGNRRNCFPPEYIYVSKKQTQQIAFTKMPKQSEGEKGICVTKNVLLTNFPHSLLKGDENMSHSQMTRRRRDWLT</sequence>
<dbReference type="EMBL" id="CVRI01000067">
    <property type="protein sequence ID" value="CRL06489.1"/>
    <property type="molecule type" value="Genomic_DNA"/>
</dbReference>
<dbReference type="Proteomes" id="UP000183832">
    <property type="component" value="Unassembled WGS sequence"/>
</dbReference>